<dbReference type="InterPro" id="IPR023753">
    <property type="entry name" value="FAD/NAD-binding_dom"/>
</dbReference>
<dbReference type="InterPro" id="IPR036188">
    <property type="entry name" value="FAD/NAD-bd_sf"/>
</dbReference>
<gene>
    <name evidence="7" type="ORF">I2F25_12910</name>
</gene>
<proteinExistence type="inferred from homology"/>
<dbReference type="GO" id="GO:0004148">
    <property type="term" value="F:dihydrolipoyl dehydrogenase (NADH) activity"/>
    <property type="evidence" value="ECO:0007669"/>
    <property type="project" value="UniProtKB-EC"/>
</dbReference>
<evidence type="ECO:0000256" key="3">
    <source>
        <dbReference type="ARBA" id="ARBA00022630"/>
    </source>
</evidence>
<dbReference type="EMBL" id="VTDN01000021">
    <property type="protein sequence ID" value="MEB5477922.1"/>
    <property type="molecule type" value="Genomic_DNA"/>
</dbReference>
<evidence type="ECO:0000313" key="8">
    <source>
        <dbReference type="Proteomes" id="UP001339883"/>
    </source>
</evidence>
<dbReference type="InterPro" id="IPR004099">
    <property type="entry name" value="Pyr_nucl-diS_OxRdtase_dimer"/>
</dbReference>
<organism evidence="7 8">
    <name type="scientific">Acinetobacter pollinis</name>
    <dbReference type="NCBI Taxonomy" id="2605270"/>
    <lineage>
        <taxon>Bacteria</taxon>
        <taxon>Pseudomonadati</taxon>
        <taxon>Pseudomonadota</taxon>
        <taxon>Gammaproteobacteria</taxon>
        <taxon>Moraxellales</taxon>
        <taxon>Moraxellaceae</taxon>
        <taxon>Acinetobacter</taxon>
    </lineage>
</organism>
<reference evidence="7 8" key="1">
    <citation type="submission" date="2019-08" db="EMBL/GenBank/DDBJ databases">
        <title>Five species of Acinetobacter isolated from floral nectar and animal pollinators.</title>
        <authorList>
            <person name="Hendry T.A."/>
        </authorList>
    </citation>
    <scope>NUCLEOTIDE SEQUENCE [LARGE SCALE GENOMIC DNA]</scope>
    <source>
        <strain evidence="7 8">MD18.27</strain>
    </source>
</reference>
<comment type="cofactor">
    <cofactor evidence="1">
        <name>FAD</name>
        <dbReference type="ChEBI" id="CHEBI:57692"/>
    </cofactor>
</comment>
<evidence type="ECO:0000259" key="6">
    <source>
        <dbReference type="Pfam" id="PF07992"/>
    </source>
</evidence>
<feature type="domain" description="FAD/NAD(P)-binding" evidence="6">
    <location>
        <begin position="2"/>
        <end position="317"/>
    </location>
</feature>
<dbReference type="PANTHER" id="PTHR43014">
    <property type="entry name" value="MERCURIC REDUCTASE"/>
    <property type="match status" value="1"/>
</dbReference>
<accession>A0ABU6DYF1</accession>
<comment type="caution">
    <text evidence="7">The sequence shown here is derived from an EMBL/GenBank/DDBJ whole genome shotgun (WGS) entry which is preliminary data.</text>
</comment>
<evidence type="ECO:0000256" key="2">
    <source>
        <dbReference type="ARBA" id="ARBA00007532"/>
    </source>
</evidence>
<comment type="similarity">
    <text evidence="2">Belongs to the class-I pyridine nucleotide-disulfide oxidoreductase family.</text>
</comment>
<feature type="domain" description="Pyridine nucleotide-disulphide oxidoreductase dimerisation" evidence="5">
    <location>
        <begin position="343"/>
        <end position="448"/>
    </location>
</feature>
<dbReference type="InterPro" id="IPR016156">
    <property type="entry name" value="FAD/NAD-linked_Rdtase_dimer_sf"/>
</dbReference>
<evidence type="ECO:0000256" key="4">
    <source>
        <dbReference type="ARBA" id="ARBA00022827"/>
    </source>
</evidence>
<name>A0ABU6DYF1_9GAMM</name>
<dbReference type="PRINTS" id="PR00368">
    <property type="entry name" value="FADPNR"/>
</dbReference>
<dbReference type="PRINTS" id="PR00411">
    <property type="entry name" value="PNDRDTASEI"/>
</dbReference>
<dbReference type="PIRSF" id="PIRSF000350">
    <property type="entry name" value="Mercury_reductase_MerA"/>
    <property type="match status" value="1"/>
</dbReference>
<keyword evidence="4" id="KW-0274">FAD</keyword>
<dbReference type="Proteomes" id="UP001339883">
    <property type="component" value="Unassembled WGS sequence"/>
</dbReference>
<dbReference type="PANTHER" id="PTHR43014:SF4">
    <property type="entry name" value="PYRIDINE NUCLEOTIDE-DISULFIDE OXIDOREDUCTASE RCLA-RELATED"/>
    <property type="match status" value="1"/>
</dbReference>
<dbReference type="EC" id="1.8.1.4" evidence="7"/>
<dbReference type="NCBIfam" id="NF004939">
    <property type="entry name" value="PRK06292.1-1"/>
    <property type="match status" value="1"/>
</dbReference>
<keyword evidence="3" id="KW-0285">Flavoprotein</keyword>
<dbReference type="InterPro" id="IPR001100">
    <property type="entry name" value="Pyr_nuc-diS_OxRdtase"/>
</dbReference>
<sequence length="461" mass="51458">MYDIIIIGAGSAGISAYKQAVKHTDNILIINHGPWDTTCARVGCMPSKLLISSANRLHDAQTLENVGIQANLKVDTSNVMSRVRKYRDHFTSAVLEDVNSWKDKHKINGIASFIDKSTIQVNNQTYQAKSFILAVGSEPRRNEEWEKIGNRLLTSDTIFELEQLPQSIAVIGSGSIATELAEALYHLGVEVTIFSRSSHIAIATSPKIQSLIQENFNQKLNIHFETTPTSLTKEKEWVCVKYKNRENQNEEEIKVEYVLNATGRTSLLSSLKLENIESSFSDIKNLPIDNSTKQLKNYPIFIVGDAYTTTPVQHEASYEGKISVNNCLSYPNVNDKKTYPPLSIVFSSPEIAVVGKSYKQLKDAEHKFTVGFASYTDQGRATVLGKNIGGIEVYFDSTTQELLGAEIYVTEAEHLAHLLAWSLSEKANLKQLLSKPYYHPTLEEGLRTSLRDAYSQLKSSD</sequence>
<dbReference type="Pfam" id="PF02852">
    <property type="entry name" value="Pyr_redox_dim"/>
    <property type="match status" value="1"/>
</dbReference>
<dbReference type="SUPFAM" id="SSF51905">
    <property type="entry name" value="FAD/NAD(P)-binding domain"/>
    <property type="match status" value="1"/>
</dbReference>
<dbReference type="SUPFAM" id="SSF55424">
    <property type="entry name" value="FAD/NAD-linked reductases, dimerisation (C-terminal) domain"/>
    <property type="match status" value="1"/>
</dbReference>
<evidence type="ECO:0000256" key="1">
    <source>
        <dbReference type="ARBA" id="ARBA00001974"/>
    </source>
</evidence>
<dbReference type="Gene3D" id="3.50.50.60">
    <property type="entry name" value="FAD/NAD(P)-binding domain"/>
    <property type="match status" value="2"/>
</dbReference>
<evidence type="ECO:0000259" key="5">
    <source>
        <dbReference type="Pfam" id="PF02852"/>
    </source>
</evidence>
<evidence type="ECO:0000313" key="7">
    <source>
        <dbReference type="EMBL" id="MEB5477922.1"/>
    </source>
</evidence>
<dbReference type="RefSeq" id="WP_325776318.1">
    <property type="nucleotide sequence ID" value="NZ_VTDN01000021.1"/>
</dbReference>
<keyword evidence="8" id="KW-1185">Reference proteome</keyword>
<dbReference type="Pfam" id="PF07992">
    <property type="entry name" value="Pyr_redox_2"/>
    <property type="match status" value="1"/>
</dbReference>
<keyword evidence="7" id="KW-0560">Oxidoreductase</keyword>
<protein>
    <submittedName>
        <fullName evidence="7">Dihydrolipoyl dehydrogenase</fullName>
        <ecNumber evidence="7">1.8.1.4</ecNumber>
    </submittedName>
</protein>
<dbReference type="Gene3D" id="3.30.390.30">
    <property type="match status" value="1"/>
</dbReference>